<evidence type="ECO:0008006" key="3">
    <source>
        <dbReference type="Google" id="ProtNLM"/>
    </source>
</evidence>
<sequence length="209" mass="22894">MKRLRNLGWLALVFMVAILLYPLSLNVAAMHTDLVAVDREIMDTKREISFLQAEIRTRASLQQLEEWNELLYGYQPPSAEQFVNGEAALASLTGDLPDAKPVMMAAADVPAPQVVAEPEVVKEAVVEAPKQAAPKAVATKAVATKAAATKLAANDVKIFANPVKRAPAKVEAPKVEQSRTERLARMDEKLLSDDLLRDISAKAAKERRR</sequence>
<dbReference type="EMBL" id="JACIEA010000001">
    <property type="protein sequence ID" value="MBB3943119.1"/>
    <property type="molecule type" value="Genomic_DNA"/>
</dbReference>
<evidence type="ECO:0000313" key="2">
    <source>
        <dbReference type="Proteomes" id="UP000581447"/>
    </source>
</evidence>
<accession>A0A840AXJ7</accession>
<proteinExistence type="predicted"/>
<dbReference type="AlphaFoldDB" id="A0A840AXJ7"/>
<dbReference type="Proteomes" id="UP000581447">
    <property type="component" value="Unassembled WGS sequence"/>
</dbReference>
<keyword evidence="2" id="KW-1185">Reference proteome</keyword>
<evidence type="ECO:0000313" key="1">
    <source>
        <dbReference type="EMBL" id="MBB3943119.1"/>
    </source>
</evidence>
<comment type="caution">
    <text evidence="1">The sequence shown here is derived from an EMBL/GenBank/DDBJ whole genome shotgun (WGS) entry which is preliminary data.</text>
</comment>
<protein>
    <recommendedName>
        <fullName evidence="3">Colicin transporter</fullName>
    </recommendedName>
</protein>
<gene>
    <name evidence="1" type="ORF">GGR91_001341</name>
</gene>
<dbReference type="RefSeq" id="WP_183941284.1">
    <property type="nucleotide sequence ID" value="NZ_BAABBG010000002.1"/>
</dbReference>
<name>A0A840AXJ7_9SPHN</name>
<organism evidence="1 2">
    <name type="scientific">Sphingorhabdus rigui</name>
    <dbReference type="NCBI Taxonomy" id="1282858"/>
    <lineage>
        <taxon>Bacteria</taxon>
        <taxon>Pseudomonadati</taxon>
        <taxon>Pseudomonadota</taxon>
        <taxon>Alphaproteobacteria</taxon>
        <taxon>Sphingomonadales</taxon>
        <taxon>Sphingomonadaceae</taxon>
        <taxon>Sphingorhabdus</taxon>
    </lineage>
</organism>
<reference evidence="1 2" key="1">
    <citation type="submission" date="2020-08" db="EMBL/GenBank/DDBJ databases">
        <title>Genomic Encyclopedia of Type Strains, Phase IV (KMG-IV): sequencing the most valuable type-strain genomes for metagenomic binning, comparative biology and taxonomic classification.</title>
        <authorList>
            <person name="Goeker M."/>
        </authorList>
    </citation>
    <scope>NUCLEOTIDE SEQUENCE [LARGE SCALE GENOMIC DNA]</scope>
    <source>
        <strain evidence="1 2">DSM 29050</strain>
    </source>
</reference>